<organism evidence="7 8">
    <name type="scientific">Pseudopithomyces chartarum</name>
    <dbReference type="NCBI Taxonomy" id="1892770"/>
    <lineage>
        <taxon>Eukaryota</taxon>
        <taxon>Fungi</taxon>
        <taxon>Dikarya</taxon>
        <taxon>Ascomycota</taxon>
        <taxon>Pezizomycotina</taxon>
        <taxon>Dothideomycetes</taxon>
        <taxon>Pleosporomycetidae</taxon>
        <taxon>Pleosporales</taxon>
        <taxon>Massarineae</taxon>
        <taxon>Didymosphaeriaceae</taxon>
        <taxon>Pseudopithomyces</taxon>
    </lineage>
</organism>
<keyword evidence="6" id="KW-1133">Transmembrane helix</keyword>
<keyword evidence="1" id="KW-0597">Phosphoprotein</keyword>
<comment type="catalytic activity">
    <reaction evidence="2">
        <text>L-threonyl-[protein] + ATP = O-phospho-L-threonyl-[protein] + ADP + H(+)</text>
        <dbReference type="Rhea" id="RHEA:46608"/>
        <dbReference type="Rhea" id="RHEA-COMP:11060"/>
        <dbReference type="Rhea" id="RHEA-COMP:11605"/>
        <dbReference type="ChEBI" id="CHEBI:15378"/>
        <dbReference type="ChEBI" id="CHEBI:30013"/>
        <dbReference type="ChEBI" id="CHEBI:30616"/>
        <dbReference type="ChEBI" id="CHEBI:61977"/>
        <dbReference type="ChEBI" id="CHEBI:456216"/>
        <dbReference type="EC" id="2.7.11.1"/>
    </reaction>
</comment>
<evidence type="ECO:0000256" key="5">
    <source>
        <dbReference type="SAM" id="MobiDB-lite"/>
    </source>
</evidence>
<dbReference type="Proteomes" id="UP001280581">
    <property type="component" value="Unassembled WGS sequence"/>
</dbReference>
<dbReference type="GO" id="GO:0005737">
    <property type="term" value="C:cytoplasm"/>
    <property type="evidence" value="ECO:0007669"/>
    <property type="project" value="TreeGrafter"/>
</dbReference>
<dbReference type="GO" id="GO:0004674">
    <property type="term" value="F:protein serine/threonine kinase activity"/>
    <property type="evidence" value="ECO:0007669"/>
    <property type="project" value="UniProtKB-EC"/>
</dbReference>
<evidence type="ECO:0000256" key="4">
    <source>
        <dbReference type="SAM" id="Coils"/>
    </source>
</evidence>
<comment type="catalytic activity">
    <reaction evidence="3">
        <text>L-seryl-[protein] + ATP = O-phospho-L-seryl-[protein] + ADP + H(+)</text>
        <dbReference type="Rhea" id="RHEA:17989"/>
        <dbReference type="Rhea" id="RHEA-COMP:9863"/>
        <dbReference type="Rhea" id="RHEA-COMP:11604"/>
        <dbReference type="ChEBI" id="CHEBI:15378"/>
        <dbReference type="ChEBI" id="CHEBI:29999"/>
        <dbReference type="ChEBI" id="CHEBI:30616"/>
        <dbReference type="ChEBI" id="CHEBI:83421"/>
        <dbReference type="ChEBI" id="CHEBI:456216"/>
        <dbReference type="EC" id="2.7.11.1"/>
    </reaction>
</comment>
<reference evidence="7 8" key="1">
    <citation type="submission" date="2021-02" db="EMBL/GenBank/DDBJ databases">
        <title>Genome assembly of Pseudopithomyces chartarum.</title>
        <authorList>
            <person name="Jauregui R."/>
            <person name="Singh J."/>
            <person name="Voisey C."/>
        </authorList>
    </citation>
    <scope>NUCLEOTIDE SEQUENCE [LARGE SCALE GENOMIC DNA]</scope>
    <source>
        <strain evidence="7 8">AGR01</strain>
    </source>
</reference>
<evidence type="ECO:0000256" key="1">
    <source>
        <dbReference type="ARBA" id="ARBA00022553"/>
    </source>
</evidence>
<dbReference type="GO" id="GO:0031032">
    <property type="term" value="P:actomyosin structure organization"/>
    <property type="evidence" value="ECO:0007669"/>
    <property type="project" value="TreeGrafter"/>
</dbReference>
<gene>
    <name evidence="7" type="ORF">GRF29_28g1931584</name>
</gene>
<evidence type="ECO:0000256" key="2">
    <source>
        <dbReference type="ARBA" id="ARBA00047899"/>
    </source>
</evidence>
<protein>
    <submittedName>
        <fullName evidence="7">Uncharacterized protein</fullName>
    </submittedName>
</protein>
<dbReference type="GO" id="GO:0005856">
    <property type="term" value="C:cytoskeleton"/>
    <property type="evidence" value="ECO:0007669"/>
    <property type="project" value="TreeGrafter"/>
</dbReference>
<evidence type="ECO:0000256" key="6">
    <source>
        <dbReference type="SAM" id="Phobius"/>
    </source>
</evidence>
<keyword evidence="4" id="KW-0175">Coiled coil</keyword>
<keyword evidence="8" id="KW-1185">Reference proteome</keyword>
<feature type="compositionally biased region" description="Polar residues" evidence="5">
    <location>
        <begin position="871"/>
        <end position="905"/>
    </location>
</feature>
<feature type="compositionally biased region" description="Pro residues" evidence="5">
    <location>
        <begin position="835"/>
        <end position="847"/>
    </location>
</feature>
<sequence length="905" mass="101430">MDVVPRLYRTLSRGLVGLSAGLLAMRAVTTPSPCHHISDTEKDADNCVRLNVTAENPAIVGFSYTFWPYRSLDKFGPKFIAGRLDRALLKTCVLECPMFTNASYPNVPNATCLDTPYVTITPSATPSKVYHWYALEKTPDVTYSNLPGDWELVNRKTPGIFDKTLQGIGSFVFSTKGPSPDSALMSMVSTSLIVLAIVGLFIAVWYFIHDWYGYIFIEASSREEERQRYIATVEGLIQRVAHLEASNRKIEKLQRDKAKSDKVESDAETKRIKELEAEVKRVGRRNDTLHGNFSNQQREARKHDQFAEDTLSRMADMEHSVDGIEKDLRQLKKVEQQIRDGISYFERSLDGTKEDIQRLEKRDDLMLRLTAVEEVLTALKNHDSEVSTAIAGYGREFSGHQQLLVKYQDNMREHVQDVLGRIVTLEGSRHLESENTQRIEDLAQATVDLATHHTEVRHCCDNLSMELQKNREFIMGEIERHIAAHDTQHKAMDSQIKSLDSRYAALDTRSMEMVDSVKEVAGLREDVRNMDTRQKALDAAHRNLDGRQDDIDDRQKAAFDDINARLTALGVSHKVLKTQQTTLDAALLDVDTRQKAAHEDYDARLTALDSSHKDLNASNKALETRQDKTESVLIDLDAKQTTLDTALLDVDTRQKAAHEDHDTRLTAVDTSNKALETRQDKTESVLIDLDAKQTTFESALQDNDTLRKAEHDDLNARHTALDTRHKSLESLIKTLDARAQDLAARQSATEKRSKEMRDRVINACNSLGSWNHKAGEEFNVVLQNFEGFEGSMVAALSATFHALHHIHARVLPPGMPRPGFPGSPGFSPARAMHPQLPPGPFPQPQWPPQNQWVQSQWAPVQAPHGLKGPVVQSSTPQSPAPQGNAATPRQQGTPGKGPQAQTPSK</sequence>
<dbReference type="InterPro" id="IPR050839">
    <property type="entry name" value="Rho-assoc_Ser/Thr_Kinase"/>
</dbReference>
<evidence type="ECO:0000313" key="8">
    <source>
        <dbReference type="Proteomes" id="UP001280581"/>
    </source>
</evidence>
<dbReference type="PANTHER" id="PTHR22988">
    <property type="entry name" value="MYOTONIC DYSTROPHY S/T KINASE-RELATED"/>
    <property type="match status" value="1"/>
</dbReference>
<feature type="coiled-coil region" evidence="4">
    <location>
        <begin position="233"/>
        <end position="362"/>
    </location>
</feature>
<dbReference type="PANTHER" id="PTHR22988:SF71">
    <property type="entry name" value="CITRON RHO-INTERACTING KINASE"/>
    <property type="match status" value="1"/>
</dbReference>
<keyword evidence="6" id="KW-0472">Membrane</keyword>
<feature type="region of interest" description="Disordered" evidence="5">
    <location>
        <begin position="814"/>
        <end position="905"/>
    </location>
</feature>
<dbReference type="AlphaFoldDB" id="A0AAN6M2J1"/>
<evidence type="ECO:0000313" key="7">
    <source>
        <dbReference type="EMBL" id="KAK3214080.1"/>
    </source>
</evidence>
<proteinExistence type="predicted"/>
<feature type="compositionally biased region" description="Low complexity" evidence="5">
    <location>
        <begin position="848"/>
        <end position="857"/>
    </location>
</feature>
<comment type="caution">
    <text evidence="7">The sequence shown here is derived from an EMBL/GenBank/DDBJ whole genome shotgun (WGS) entry which is preliminary data.</text>
</comment>
<feature type="transmembrane region" description="Helical" evidence="6">
    <location>
        <begin position="183"/>
        <end position="208"/>
    </location>
</feature>
<dbReference type="EMBL" id="WVTA01000004">
    <property type="protein sequence ID" value="KAK3214080.1"/>
    <property type="molecule type" value="Genomic_DNA"/>
</dbReference>
<evidence type="ECO:0000256" key="3">
    <source>
        <dbReference type="ARBA" id="ARBA00048679"/>
    </source>
</evidence>
<name>A0AAN6M2J1_9PLEO</name>
<accession>A0AAN6M2J1</accession>
<keyword evidence="6" id="KW-0812">Transmembrane</keyword>